<organism evidence="1 2">
    <name type="scientific">Loktanella fryxellensis</name>
    <dbReference type="NCBI Taxonomy" id="245187"/>
    <lineage>
        <taxon>Bacteria</taxon>
        <taxon>Pseudomonadati</taxon>
        <taxon>Pseudomonadota</taxon>
        <taxon>Alphaproteobacteria</taxon>
        <taxon>Rhodobacterales</taxon>
        <taxon>Roseobacteraceae</taxon>
        <taxon>Loktanella</taxon>
    </lineage>
</organism>
<sequence>MVRAPTKTCPNLYRIIEDAELHLLAAFLKAKAFERLEWLKQYHIDLTDPDTRDAARIMFSAENKDRLKPLETEAARIIKISGKNGQFALEGLARTKLDSECTTNLLGQRDDLGRSLAAYIQQHMLFEAAGSVAQIREGFML</sequence>
<dbReference type="RefSeq" id="WP_143058046.1">
    <property type="nucleotide sequence ID" value="NZ_FOCI01000023.1"/>
</dbReference>
<proteinExistence type="predicted"/>
<dbReference type="OrthoDB" id="7374566at2"/>
<keyword evidence="2" id="KW-1185">Reference proteome</keyword>
<gene>
    <name evidence="1" type="ORF">SAMN04488003_1232</name>
</gene>
<evidence type="ECO:0000313" key="1">
    <source>
        <dbReference type="EMBL" id="SEN61350.1"/>
    </source>
</evidence>
<name>A0A1H8HY63_9RHOB</name>
<protein>
    <submittedName>
        <fullName evidence="1">Uncharacterized protein</fullName>
    </submittedName>
</protein>
<evidence type="ECO:0000313" key="2">
    <source>
        <dbReference type="Proteomes" id="UP000199585"/>
    </source>
</evidence>
<accession>A0A1H8HY63</accession>
<dbReference type="STRING" id="245187.SAMN04488003_1232"/>
<dbReference type="Proteomes" id="UP000199585">
    <property type="component" value="Unassembled WGS sequence"/>
</dbReference>
<dbReference type="AlphaFoldDB" id="A0A1H8HY63"/>
<reference evidence="1 2" key="1">
    <citation type="submission" date="2016-10" db="EMBL/GenBank/DDBJ databases">
        <authorList>
            <person name="de Groot N.N."/>
        </authorList>
    </citation>
    <scope>NUCLEOTIDE SEQUENCE [LARGE SCALE GENOMIC DNA]</scope>
    <source>
        <strain evidence="1 2">DSM 16213</strain>
    </source>
</reference>
<dbReference type="EMBL" id="FOCI01000023">
    <property type="protein sequence ID" value="SEN61350.1"/>
    <property type="molecule type" value="Genomic_DNA"/>
</dbReference>